<organism evidence="2 3">
    <name type="scientific">Phytophthora megakarya</name>
    <dbReference type="NCBI Taxonomy" id="4795"/>
    <lineage>
        <taxon>Eukaryota</taxon>
        <taxon>Sar</taxon>
        <taxon>Stramenopiles</taxon>
        <taxon>Oomycota</taxon>
        <taxon>Peronosporomycetes</taxon>
        <taxon>Peronosporales</taxon>
        <taxon>Peronosporaceae</taxon>
        <taxon>Phytophthora</taxon>
    </lineage>
</organism>
<dbReference type="Proteomes" id="UP000198211">
    <property type="component" value="Unassembled WGS sequence"/>
</dbReference>
<dbReference type="OrthoDB" id="142697at2759"/>
<evidence type="ECO:0000313" key="3">
    <source>
        <dbReference type="Proteomes" id="UP000198211"/>
    </source>
</evidence>
<gene>
    <name evidence="2" type="ORF">PHMEG_0003551</name>
</gene>
<feature type="chain" id="PRO_5011968459" evidence="1">
    <location>
        <begin position="27"/>
        <end position="179"/>
    </location>
</feature>
<feature type="signal peptide" evidence="1">
    <location>
        <begin position="1"/>
        <end position="26"/>
    </location>
</feature>
<evidence type="ECO:0000313" key="2">
    <source>
        <dbReference type="EMBL" id="OWZ21843.1"/>
    </source>
</evidence>
<protein>
    <submittedName>
        <fullName evidence="2">RxLR effector protein</fullName>
    </submittedName>
</protein>
<accession>A0A225WW65</accession>
<proteinExistence type="predicted"/>
<reference evidence="3" key="1">
    <citation type="submission" date="2017-03" db="EMBL/GenBank/DDBJ databases">
        <title>Phytopthora megakarya and P. palmivora, two closely related causual agents of cacao black pod achieved similar genome size and gene model numbers by different mechanisms.</title>
        <authorList>
            <person name="Ali S."/>
            <person name="Shao J."/>
            <person name="Larry D.J."/>
            <person name="Kronmiller B."/>
            <person name="Shen D."/>
            <person name="Strem M.D."/>
            <person name="Melnick R.L."/>
            <person name="Guiltinan M.J."/>
            <person name="Tyler B.M."/>
            <person name="Meinhardt L.W."/>
            <person name="Bailey B.A."/>
        </authorList>
    </citation>
    <scope>NUCLEOTIDE SEQUENCE [LARGE SCALE GENOMIC DNA]</scope>
    <source>
        <strain evidence="3">zdho120</strain>
    </source>
</reference>
<dbReference type="AlphaFoldDB" id="A0A225WW65"/>
<dbReference type="EMBL" id="NBNE01000184">
    <property type="protein sequence ID" value="OWZ21843.1"/>
    <property type="molecule type" value="Genomic_DNA"/>
</dbReference>
<name>A0A225WW65_9STRA</name>
<evidence type="ECO:0000256" key="1">
    <source>
        <dbReference type="SAM" id="SignalP"/>
    </source>
</evidence>
<comment type="caution">
    <text evidence="2">The sequence shown here is derived from an EMBL/GenBank/DDBJ whole genome shotgun (WGS) entry which is preliminary data.</text>
</comment>
<keyword evidence="3" id="KW-1185">Reference proteome</keyword>
<sequence>MASPRRIMIFTAELTMLFLVVCSVTAHLEQTKAVAGMPRLALGLHASKTTATTTRLLRSGDTDGDVNNEDRGKFGDQLILPFMKLDLKLSLNLNHSPYQILNQYRTFGVLLEEKYLLLWMRYVQKYRAQVGEAHANDAYVIQTLQSFISKEKLSHLLTAMNEYPKLRSLGENLQKLVGN</sequence>
<keyword evidence="1" id="KW-0732">Signal</keyword>